<dbReference type="EMBL" id="JALU01000020">
    <property type="protein sequence ID" value="EUC52162.1"/>
    <property type="molecule type" value="Genomic_DNA"/>
</dbReference>
<feature type="region of interest" description="Disordered" evidence="1">
    <location>
        <begin position="1"/>
        <end position="22"/>
    </location>
</feature>
<proteinExistence type="predicted"/>
<gene>
    <name evidence="2" type="ORF">HMPREF0581_0253</name>
</gene>
<dbReference type="Proteomes" id="UP000022645">
    <property type="component" value="Unassembled WGS sequence"/>
</dbReference>
<evidence type="ECO:0000256" key="1">
    <source>
        <dbReference type="SAM" id="MobiDB-lite"/>
    </source>
</evidence>
<comment type="caution">
    <text evidence="2">The sequence shown here is derived from an EMBL/GenBank/DDBJ whole genome shotgun (WGS) entry which is preliminary data.</text>
</comment>
<reference evidence="2 3" key="1">
    <citation type="submission" date="2014-01" db="EMBL/GenBank/DDBJ databases">
        <authorList>
            <person name="Durkin A.S."/>
            <person name="McCorrison J."/>
            <person name="Torralba M."/>
            <person name="Gillis M."/>
            <person name="Haft D.H."/>
            <person name="Methe B."/>
            <person name="Sutton G."/>
            <person name="Nelson K.E."/>
        </authorList>
    </citation>
    <scope>NUCLEOTIDE SEQUENCE [LARGE SCALE GENOMIC DNA]</scope>
    <source>
        <strain evidence="2 3">ATCC 33093</strain>
    </source>
</reference>
<name>X8IR92_9FIRM</name>
<accession>X8IR92</accession>
<sequence>MMPDSTSKMIQDIETERERSSNLTRKDLEKAYIDLKKDKFTSDKRIRFTAVLAECTKLYQ</sequence>
<organism evidence="2 3">
    <name type="scientific">Mogibacterium timidum ATCC 33093</name>
    <dbReference type="NCBI Taxonomy" id="1401079"/>
    <lineage>
        <taxon>Bacteria</taxon>
        <taxon>Bacillati</taxon>
        <taxon>Bacillota</taxon>
        <taxon>Clostridia</taxon>
        <taxon>Peptostreptococcales</taxon>
        <taxon>Anaerovoracaceae</taxon>
        <taxon>Mogibacterium</taxon>
    </lineage>
</organism>
<dbReference type="AlphaFoldDB" id="X8IR92"/>
<evidence type="ECO:0000313" key="2">
    <source>
        <dbReference type="EMBL" id="EUC52162.1"/>
    </source>
</evidence>
<protein>
    <submittedName>
        <fullName evidence="2">Uncharacterized protein</fullName>
    </submittedName>
</protein>
<evidence type="ECO:0000313" key="3">
    <source>
        <dbReference type="Proteomes" id="UP000022645"/>
    </source>
</evidence>